<dbReference type="InterPro" id="IPR005720">
    <property type="entry name" value="Dihydroorotate_DH_cat"/>
</dbReference>
<evidence type="ECO:0000256" key="10">
    <source>
        <dbReference type="ARBA" id="ARBA00048639"/>
    </source>
</evidence>
<comment type="subcellular location">
    <subcellularLocation>
        <location evidence="1">Membrane</location>
    </subcellularLocation>
    <subcellularLocation>
        <location evidence="11">Mitochondrion inner membrane</location>
        <topology evidence="11">Single-pass membrane protein</topology>
    </subcellularLocation>
</comment>
<reference evidence="14 15" key="1">
    <citation type="journal article" date="2018" name="Evol. Lett.">
        <title>Horizontal gene cluster transfer increased hallucinogenic mushroom diversity.</title>
        <authorList>
            <person name="Reynolds H.T."/>
            <person name="Vijayakumar V."/>
            <person name="Gluck-Thaler E."/>
            <person name="Korotkin H.B."/>
            <person name="Matheny P.B."/>
            <person name="Slot J.C."/>
        </authorList>
    </citation>
    <scope>NUCLEOTIDE SEQUENCE [LARGE SCALE GENOMIC DNA]</scope>
    <source>
        <strain evidence="14 15">SRW20</strain>
    </source>
</reference>
<evidence type="ECO:0000259" key="13">
    <source>
        <dbReference type="Pfam" id="PF01180"/>
    </source>
</evidence>
<dbReference type="OrthoDB" id="14784at2759"/>
<evidence type="ECO:0000256" key="3">
    <source>
        <dbReference type="ARBA" id="ARBA00005359"/>
    </source>
</evidence>
<dbReference type="InterPro" id="IPR011333">
    <property type="entry name" value="SKP1/BTB/POZ_sf"/>
</dbReference>
<feature type="domain" description="Dihydroorotate dehydrogenase catalytic" evidence="13">
    <location>
        <begin position="108"/>
        <end position="416"/>
    </location>
</feature>
<dbReference type="CDD" id="cd04738">
    <property type="entry name" value="DHOD_2_like"/>
    <property type="match status" value="1"/>
</dbReference>
<protein>
    <recommendedName>
        <fullName evidence="5 11">Dihydroorotate dehydrogenase (quinone), mitochondrial</fullName>
        <shortName evidence="11">DHOdehase</shortName>
        <ecNumber evidence="4 11">1.3.5.2</ecNumber>
    </recommendedName>
</protein>
<feature type="region of interest" description="Disordered" evidence="12">
    <location>
        <begin position="499"/>
        <end position="546"/>
    </location>
</feature>
<evidence type="ECO:0000256" key="6">
    <source>
        <dbReference type="ARBA" id="ARBA00022630"/>
    </source>
</evidence>
<comment type="catalytic activity">
    <reaction evidence="10 11">
        <text>(S)-dihydroorotate + a quinone = orotate + a quinol</text>
        <dbReference type="Rhea" id="RHEA:30187"/>
        <dbReference type="ChEBI" id="CHEBI:24646"/>
        <dbReference type="ChEBI" id="CHEBI:30839"/>
        <dbReference type="ChEBI" id="CHEBI:30864"/>
        <dbReference type="ChEBI" id="CHEBI:132124"/>
        <dbReference type="EC" id="1.3.5.2"/>
    </reaction>
</comment>
<evidence type="ECO:0000256" key="4">
    <source>
        <dbReference type="ARBA" id="ARBA00012791"/>
    </source>
</evidence>
<sequence>MLRSGIHRPTVRRCFGPAKQPHTTRHLVTSSSSTEFRPIRTAFVATTFIVSAGLFAVYYSDARSALHRYVLTPLLRKILDAETSHKVAVKTLRAGLGPKDPLEDDPRLKCSLWGEEISNPVGLAAGFDKDGEAIDGLLNLGFSWVEIGSVTPNPQPGNPRPRVFRLEEDNAIVNRYGFPSQGHFTVLSRLRERIPGFGPPPSRASLQNDAILAVNLGKNKDSPADSVDDFVTGVRAFGPYADVLVVNVSSPNTPGLRGLQNRELLEHLLQNVKKARDELPSTLTSKKPKIVLKIAPDLEEIQLREMAEVIRKSNIDGVIVSNTTIQRPKNLASSSKEEAGGLSGPPIKPISLKALQTLRGELPATIPIIGCGGISTGKDALDYARSGASMVQVYTCFAYDGPGTCRRIKDELVEELAKEGKTWEQVVNEAVTKLSWSGKQEESSIQQLISEAEELKGMLDKLAESVKDESAAGNSSGIPNITGYLGGVEGRIPRYPSLSSLMKKETPPHPKRTSVPPTPTIRRSGSDTSLASTSTRNVPSISSRISSRHGISEESLTLLSASPPETKLTNLSYNPQKKDERGFPSIVDTETGLEVHRHSDLWFDDGSVICRAENTLFCVHMSQLARHSLVFHDMVMLSHPETSRLDSSILMPEGKSSVSRRVPVVYLYDSAEDVGNLLTALYDGPSFGSNDEDDFRVVSGILRLSTKYLIDSLRVKALAHLSQAWPTDLRTWDLREDIARGLESEGKEHRYPHPFTVINLAREVSAPALLPAAFYDLSRYSFSQIFEPNEDDILYRSPPPPPLSAVDTQRLCLGKEASQVTITTLIQSMGSGQYIRSGQPHSSPTHSRKNSSGGVCVSAAACRKDFTELVDLATQHYLFDRERGCHDPLYVAEELGQLKSAEFSECKACARSLEAWAAREREKIWKMIPYWFRLETGGDISPISH</sequence>
<evidence type="ECO:0000256" key="5">
    <source>
        <dbReference type="ARBA" id="ARBA00017599"/>
    </source>
</evidence>
<dbReference type="UniPathway" id="UPA00070">
    <property type="reaction ID" value="UER00946"/>
</dbReference>
<gene>
    <name evidence="14" type="ORF">CVT26_006330</name>
</gene>
<evidence type="ECO:0000313" key="15">
    <source>
        <dbReference type="Proteomes" id="UP000284706"/>
    </source>
</evidence>
<evidence type="ECO:0000256" key="11">
    <source>
        <dbReference type="RuleBase" id="RU361255"/>
    </source>
</evidence>
<evidence type="ECO:0000256" key="12">
    <source>
        <dbReference type="SAM" id="MobiDB-lite"/>
    </source>
</evidence>
<dbReference type="AlphaFoldDB" id="A0A409Y0W6"/>
<keyword evidence="8 11" id="KW-0560">Oxidoreductase</keyword>
<comment type="similarity">
    <text evidence="3 11">Belongs to the dihydroorotate dehydrogenase family. Type 2 subfamily.</text>
</comment>
<proteinExistence type="inferred from homology"/>
<dbReference type="NCBIfam" id="NF003645">
    <property type="entry name" value="PRK05286.1-2"/>
    <property type="match status" value="1"/>
</dbReference>
<dbReference type="GO" id="GO:0005743">
    <property type="term" value="C:mitochondrial inner membrane"/>
    <property type="evidence" value="ECO:0007669"/>
    <property type="project" value="UniProtKB-SubCell"/>
</dbReference>
<keyword evidence="15" id="KW-1185">Reference proteome</keyword>
<dbReference type="STRING" id="231916.A0A409Y0W6"/>
<dbReference type="PROSITE" id="PS00911">
    <property type="entry name" value="DHODEHASE_1"/>
    <property type="match status" value="1"/>
</dbReference>
<organism evidence="14 15">
    <name type="scientific">Gymnopilus dilepis</name>
    <dbReference type="NCBI Taxonomy" id="231916"/>
    <lineage>
        <taxon>Eukaryota</taxon>
        <taxon>Fungi</taxon>
        <taxon>Dikarya</taxon>
        <taxon>Basidiomycota</taxon>
        <taxon>Agaricomycotina</taxon>
        <taxon>Agaricomycetes</taxon>
        <taxon>Agaricomycetidae</taxon>
        <taxon>Agaricales</taxon>
        <taxon>Agaricineae</taxon>
        <taxon>Hymenogastraceae</taxon>
        <taxon>Gymnopilus</taxon>
    </lineage>
</organism>
<dbReference type="PROSITE" id="PS00912">
    <property type="entry name" value="DHODEHASE_2"/>
    <property type="match status" value="1"/>
</dbReference>
<dbReference type="GO" id="GO:0006207">
    <property type="term" value="P:'de novo' pyrimidine nucleobase biosynthetic process"/>
    <property type="evidence" value="ECO:0007669"/>
    <property type="project" value="InterPro"/>
</dbReference>
<dbReference type="GO" id="GO:0044205">
    <property type="term" value="P:'de novo' UMP biosynthetic process"/>
    <property type="evidence" value="ECO:0007669"/>
    <property type="project" value="UniProtKB-UniPathway"/>
</dbReference>
<comment type="cofactor">
    <cofactor evidence="11">
        <name>FMN</name>
        <dbReference type="ChEBI" id="CHEBI:58210"/>
    </cofactor>
    <text evidence="11">Binds 1 FMN per subunit.</text>
</comment>
<dbReference type="PANTHER" id="PTHR48109:SF4">
    <property type="entry name" value="DIHYDROOROTATE DEHYDROGENASE (QUINONE), MITOCHONDRIAL"/>
    <property type="match status" value="1"/>
</dbReference>
<dbReference type="EC" id="1.3.5.2" evidence="4 11"/>
<dbReference type="NCBIfam" id="TIGR01036">
    <property type="entry name" value="pyrD_sub2"/>
    <property type="match status" value="1"/>
</dbReference>
<dbReference type="InterPro" id="IPR013785">
    <property type="entry name" value="Aldolase_TIM"/>
</dbReference>
<dbReference type="InterPro" id="IPR050074">
    <property type="entry name" value="DHO_dehydrogenase"/>
</dbReference>
<feature type="compositionally biased region" description="Polar residues" evidence="12">
    <location>
        <begin position="521"/>
        <end position="539"/>
    </location>
</feature>
<dbReference type="PANTHER" id="PTHR48109">
    <property type="entry name" value="DIHYDROOROTATE DEHYDROGENASE (QUINONE), MITOCHONDRIAL-RELATED"/>
    <property type="match status" value="1"/>
</dbReference>
<keyword evidence="6 11" id="KW-0285">Flavoprotein</keyword>
<evidence type="ECO:0000256" key="9">
    <source>
        <dbReference type="ARBA" id="ARBA00023136"/>
    </source>
</evidence>
<dbReference type="Gene3D" id="3.30.710.10">
    <property type="entry name" value="Potassium Channel Kv1.1, Chain A"/>
    <property type="match status" value="1"/>
</dbReference>
<comment type="caution">
    <text evidence="14">The sequence shown here is derived from an EMBL/GenBank/DDBJ whole genome shotgun (WGS) entry which is preliminary data.</text>
</comment>
<dbReference type="Proteomes" id="UP000284706">
    <property type="component" value="Unassembled WGS sequence"/>
</dbReference>
<dbReference type="GO" id="GO:0106430">
    <property type="term" value="F:dihydroorotate dehydrogenase (quinone) activity"/>
    <property type="evidence" value="ECO:0007669"/>
    <property type="project" value="UniProtKB-EC"/>
</dbReference>
<dbReference type="EMBL" id="NHYE01001350">
    <property type="protein sequence ID" value="PPQ96593.1"/>
    <property type="molecule type" value="Genomic_DNA"/>
</dbReference>
<dbReference type="Pfam" id="PF01180">
    <property type="entry name" value="DHO_dh"/>
    <property type="match status" value="1"/>
</dbReference>
<evidence type="ECO:0000256" key="8">
    <source>
        <dbReference type="ARBA" id="ARBA00023002"/>
    </source>
</evidence>
<comment type="pathway">
    <text evidence="2 11">Pyrimidine metabolism; UMP biosynthesis via de novo pathway; orotate from (S)-dihydroorotate (quinone route): step 1/1.</text>
</comment>
<dbReference type="NCBIfam" id="NF003652">
    <property type="entry name" value="PRK05286.2-5"/>
    <property type="match status" value="1"/>
</dbReference>
<evidence type="ECO:0000256" key="7">
    <source>
        <dbReference type="ARBA" id="ARBA00022643"/>
    </source>
</evidence>
<keyword evidence="7 11" id="KW-0288">FMN</keyword>
<dbReference type="InterPro" id="IPR001295">
    <property type="entry name" value="Dihydroorotate_DH_CS"/>
</dbReference>
<dbReference type="Gene3D" id="3.20.20.70">
    <property type="entry name" value="Aldolase class I"/>
    <property type="match status" value="1"/>
</dbReference>
<accession>A0A409Y0W6</accession>
<keyword evidence="9" id="KW-0472">Membrane</keyword>
<evidence type="ECO:0000256" key="2">
    <source>
        <dbReference type="ARBA" id="ARBA00005161"/>
    </source>
</evidence>
<name>A0A409Y0W6_9AGAR</name>
<evidence type="ECO:0000256" key="1">
    <source>
        <dbReference type="ARBA" id="ARBA00004370"/>
    </source>
</evidence>
<feature type="region of interest" description="Disordered" evidence="12">
    <location>
        <begin position="833"/>
        <end position="853"/>
    </location>
</feature>
<dbReference type="InterPro" id="IPR005719">
    <property type="entry name" value="Dihydroorotate_DH_2"/>
</dbReference>
<evidence type="ECO:0000313" key="14">
    <source>
        <dbReference type="EMBL" id="PPQ96593.1"/>
    </source>
</evidence>
<keyword evidence="11" id="KW-0496">Mitochondrion</keyword>
<keyword evidence="11" id="KW-0999">Mitochondrion inner membrane</keyword>
<dbReference type="InParanoid" id="A0A409Y0W6"/>
<dbReference type="SUPFAM" id="SSF51395">
    <property type="entry name" value="FMN-linked oxidoreductases"/>
    <property type="match status" value="1"/>
</dbReference>